<gene>
    <name evidence="1" type="ORF">IX84_28865</name>
</gene>
<comment type="caution">
    <text evidence="1">The sequence shown here is derived from an EMBL/GenBank/DDBJ whole genome shotgun (WGS) entry which is preliminary data.</text>
</comment>
<accession>A0A098S2T1</accession>
<dbReference type="RefSeq" id="WP_044228831.1">
    <property type="nucleotide sequence ID" value="NZ_JBKAGJ010000035.1"/>
</dbReference>
<dbReference type="EMBL" id="JPOS01000090">
    <property type="protein sequence ID" value="KGE85492.1"/>
    <property type="molecule type" value="Genomic_DNA"/>
</dbReference>
<evidence type="ECO:0000313" key="1">
    <source>
        <dbReference type="EMBL" id="KGE85492.1"/>
    </source>
</evidence>
<protein>
    <submittedName>
        <fullName evidence="1">Uncharacterized protein</fullName>
    </submittedName>
</protein>
<keyword evidence="2" id="KW-1185">Reference proteome</keyword>
<sequence length="110" mass="12859">MAKSILPLLNNMFEEIPFQKLDRETRARILKVLSVDVNELGASSRTQFDDFASSVLKTIKAIRDDSDYNDHIRRLRKSLSMGEKYFKPENSIEKGIDQMDQLIKRINKRK</sequence>
<dbReference type="STRING" id="1524460.IX84_28865"/>
<proteinExistence type="predicted"/>
<organism evidence="1 2">
    <name type="scientific">Phaeodactylibacter xiamenensis</name>
    <dbReference type="NCBI Taxonomy" id="1524460"/>
    <lineage>
        <taxon>Bacteria</taxon>
        <taxon>Pseudomonadati</taxon>
        <taxon>Bacteroidota</taxon>
        <taxon>Saprospiria</taxon>
        <taxon>Saprospirales</taxon>
        <taxon>Haliscomenobacteraceae</taxon>
        <taxon>Phaeodactylibacter</taxon>
    </lineage>
</organism>
<name>A0A098S2T1_9BACT</name>
<dbReference type="AlphaFoldDB" id="A0A098S2T1"/>
<dbReference type="Proteomes" id="UP000029736">
    <property type="component" value="Unassembled WGS sequence"/>
</dbReference>
<reference evidence="1 2" key="1">
    <citation type="journal article" date="2014" name="Int. J. Syst. Evol. Microbiol.">
        <title>Phaeodactylibacter xiamenensis gen. nov., sp. nov., a member of the family Saprospiraceae isolated from the marine alga Phaeodactylum tricornutum.</title>
        <authorList>
            <person name="Chen Z.Jr."/>
            <person name="Lei X."/>
            <person name="Lai Q."/>
            <person name="Li Y."/>
            <person name="Zhang B."/>
            <person name="Zhang J."/>
            <person name="Zhang H."/>
            <person name="Yang L."/>
            <person name="Zheng W."/>
            <person name="Tian Y."/>
            <person name="Yu Z."/>
            <person name="Xu H.Jr."/>
            <person name="Zheng T."/>
        </authorList>
    </citation>
    <scope>NUCLEOTIDE SEQUENCE [LARGE SCALE GENOMIC DNA]</scope>
    <source>
        <strain evidence="1 2">KD52</strain>
    </source>
</reference>
<evidence type="ECO:0000313" key="2">
    <source>
        <dbReference type="Proteomes" id="UP000029736"/>
    </source>
</evidence>